<evidence type="ECO:0000313" key="4">
    <source>
        <dbReference type="Proteomes" id="UP000002051"/>
    </source>
</evidence>
<dbReference type="AlphaFoldDB" id="A0A072UTX6"/>
<dbReference type="HOGENOM" id="CLU_2444188_0_0_1"/>
<evidence type="ECO:0000313" key="2">
    <source>
        <dbReference type="EMBL" id="KEH33087.1"/>
    </source>
</evidence>
<dbReference type="EMBL" id="CM001219">
    <property type="protein sequence ID" value="KEH33087.1"/>
    <property type="molecule type" value="Genomic_DNA"/>
</dbReference>
<organism evidence="2 4">
    <name type="scientific">Medicago truncatula</name>
    <name type="common">Barrel medic</name>
    <name type="synonym">Medicago tribuloides</name>
    <dbReference type="NCBI Taxonomy" id="3880"/>
    <lineage>
        <taxon>Eukaryota</taxon>
        <taxon>Viridiplantae</taxon>
        <taxon>Streptophyta</taxon>
        <taxon>Embryophyta</taxon>
        <taxon>Tracheophyta</taxon>
        <taxon>Spermatophyta</taxon>
        <taxon>Magnoliopsida</taxon>
        <taxon>eudicotyledons</taxon>
        <taxon>Gunneridae</taxon>
        <taxon>Pentapetalae</taxon>
        <taxon>rosids</taxon>
        <taxon>fabids</taxon>
        <taxon>Fabales</taxon>
        <taxon>Fabaceae</taxon>
        <taxon>Papilionoideae</taxon>
        <taxon>50 kb inversion clade</taxon>
        <taxon>NPAAA clade</taxon>
        <taxon>Hologalegina</taxon>
        <taxon>IRL clade</taxon>
        <taxon>Trifolieae</taxon>
        <taxon>Medicago</taxon>
    </lineage>
</organism>
<evidence type="ECO:0000256" key="1">
    <source>
        <dbReference type="SAM" id="MobiDB-lite"/>
    </source>
</evidence>
<accession>A0A072UTX6</accession>
<feature type="region of interest" description="Disordered" evidence="1">
    <location>
        <begin position="25"/>
        <end position="53"/>
    </location>
</feature>
<evidence type="ECO:0000313" key="3">
    <source>
        <dbReference type="EnsemblPlants" id="KEH33087"/>
    </source>
</evidence>
<dbReference type="Proteomes" id="UP000002051">
    <property type="component" value="Chromosome 3"/>
</dbReference>
<reference evidence="3" key="3">
    <citation type="submission" date="2015-04" db="UniProtKB">
        <authorList>
            <consortium name="EnsemblPlants"/>
        </authorList>
    </citation>
    <scope>IDENTIFICATION</scope>
    <source>
        <strain evidence="3">cv. Jemalong A17</strain>
    </source>
</reference>
<proteinExistence type="predicted"/>
<keyword evidence="4" id="KW-1185">Reference proteome</keyword>
<dbReference type="EnsemblPlants" id="KEH33087">
    <property type="protein sequence ID" value="KEH33087"/>
    <property type="gene ID" value="MTR_3g022045"/>
</dbReference>
<gene>
    <name evidence="2" type="ordered locus">MTR_3g022045</name>
</gene>
<name>A0A072UTX6_MEDTR</name>
<sequence>MEHSNDQNVQLSSCLLYEQYSRIPLNPPAPVPRQSLGKEHSDMKNMMNPDEDHHEHNNILMFIRDQNVCPEFQVKACGTQDTWHNTIGHSTTAI</sequence>
<protein>
    <submittedName>
        <fullName evidence="2 3">Uncharacterized protein</fullName>
    </submittedName>
</protein>
<reference evidence="2 4" key="2">
    <citation type="journal article" date="2014" name="BMC Genomics">
        <title>An improved genome release (version Mt4.0) for the model legume Medicago truncatula.</title>
        <authorList>
            <person name="Tang H."/>
            <person name="Krishnakumar V."/>
            <person name="Bidwell S."/>
            <person name="Rosen B."/>
            <person name="Chan A."/>
            <person name="Zhou S."/>
            <person name="Gentzbittel L."/>
            <person name="Childs K.L."/>
            <person name="Yandell M."/>
            <person name="Gundlach H."/>
            <person name="Mayer K.F."/>
            <person name="Schwartz D.C."/>
            <person name="Town C.D."/>
        </authorList>
    </citation>
    <scope>GENOME REANNOTATION</scope>
    <source>
        <strain evidence="2">A17</strain>
        <strain evidence="3 4">cv. Jemalong A17</strain>
    </source>
</reference>
<reference evidence="2 4" key="1">
    <citation type="journal article" date="2011" name="Nature">
        <title>The Medicago genome provides insight into the evolution of rhizobial symbioses.</title>
        <authorList>
            <person name="Young N.D."/>
            <person name="Debelle F."/>
            <person name="Oldroyd G.E."/>
            <person name="Geurts R."/>
            <person name="Cannon S.B."/>
            <person name="Udvardi M.K."/>
            <person name="Benedito V.A."/>
            <person name="Mayer K.F."/>
            <person name="Gouzy J."/>
            <person name="Schoof H."/>
            <person name="Van de Peer Y."/>
            <person name="Proost S."/>
            <person name="Cook D.R."/>
            <person name="Meyers B.C."/>
            <person name="Spannagl M."/>
            <person name="Cheung F."/>
            <person name="De Mita S."/>
            <person name="Krishnakumar V."/>
            <person name="Gundlach H."/>
            <person name="Zhou S."/>
            <person name="Mudge J."/>
            <person name="Bharti A.K."/>
            <person name="Murray J.D."/>
            <person name="Naoumkina M.A."/>
            <person name="Rosen B."/>
            <person name="Silverstein K.A."/>
            <person name="Tang H."/>
            <person name="Rombauts S."/>
            <person name="Zhao P.X."/>
            <person name="Zhou P."/>
            <person name="Barbe V."/>
            <person name="Bardou P."/>
            <person name="Bechner M."/>
            <person name="Bellec A."/>
            <person name="Berger A."/>
            <person name="Berges H."/>
            <person name="Bidwell S."/>
            <person name="Bisseling T."/>
            <person name="Choisne N."/>
            <person name="Couloux A."/>
            <person name="Denny R."/>
            <person name="Deshpande S."/>
            <person name="Dai X."/>
            <person name="Doyle J.J."/>
            <person name="Dudez A.M."/>
            <person name="Farmer A.D."/>
            <person name="Fouteau S."/>
            <person name="Franken C."/>
            <person name="Gibelin C."/>
            <person name="Gish J."/>
            <person name="Goldstein S."/>
            <person name="Gonzalez A.J."/>
            <person name="Green P.J."/>
            <person name="Hallab A."/>
            <person name="Hartog M."/>
            <person name="Hua A."/>
            <person name="Humphray S.J."/>
            <person name="Jeong D.H."/>
            <person name="Jing Y."/>
            <person name="Jocker A."/>
            <person name="Kenton S.M."/>
            <person name="Kim D.J."/>
            <person name="Klee K."/>
            <person name="Lai H."/>
            <person name="Lang C."/>
            <person name="Lin S."/>
            <person name="Macmil S.L."/>
            <person name="Magdelenat G."/>
            <person name="Matthews L."/>
            <person name="McCorrison J."/>
            <person name="Monaghan E.L."/>
            <person name="Mun J.H."/>
            <person name="Najar F.Z."/>
            <person name="Nicholson C."/>
            <person name="Noirot C."/>
            <person name="O'Bleness M."/>
            <person name="Paule C.R."/>
            <person name="Poulain J."/>
            <person name="Prion F."/>
            <person name="Qin B."/>
            <person name="Qu C."/>
            <person name="Retzel E.F."/>
            <person name="Riddle C."/>
            <person name="Sallet E."/>
            <person name="Samain S."/>
            <person name="Samson N."/>
            <person name="Sanders I."/>
            <person name="Saurat O."/>
            <person name="Scarpelli C."/>
            <person name="Schiex T."/>
            <person name="Segurens B."/>
            <person name="Severin A.J."/>
            <person name="Sherrier D.J."/>
            <person name="Shi R."/>
            <person name="Sims S."/>
            <person name="Singer S.R."/>
            <person name="Sinharoy S."/>
            <person name="Sterck L."/>
            <person name="Viollet A."/>
            <person name="Wang B.B."/>
            <person name="Wang K."/>
            <person name="Wang M."/>
            <person name="Wang X."/>
            <person name="Warfsmann J."/>
            <person name="Weissenbach J."/>
            <person name="White D.D."/>
            <person name="White J.D."/>
            <person name="Wiley G.B."/>
            <person name="Wincker P."/>
            <person name="Xing Y."/>
            <person name="Yang L."/>
            <person name="Yao Z."/>
            <person name="Ying F."/>
            <person name="Zhai J."/>
            <person name="Zhou L."/>
            <person name="Zuber A."/>
            <person name="Denarie J."/>
            <person name="Dixon R.A."/>
            <person name="May G.D."/>
            <person name="Schwartz D.C."/>
            <person name="Rogers J."/>
            <person name="Quetier F."/>
            <person name="Town C.D."/>
            <person name="Roe B.A."/>
        </authorList>
    </citation>
    <scope>NUCLEOTIDE SEQUENCE [LARGE SCALE GENOMIC DNA]</scope>
    <source>
        <strain evidence="2">A17</strain>
        <strain evidence="3 4">cv. Jemalong A17</strain>
    </source>
</reference>